<reference evidence="8 9" key="1">
    <citation type="submission" date="2015-09" db="EMBL/GenBank/DDBJ databases">
        <title>Heavy metals and arsenic resistance mechanisms in polyextremophilic archaea of the family Ferroplasmaceae.</title>
        <authorList>
            <person name="Bulaev A.G."/>
            <person name="Kanygina A.V."/>
        </authorList>
    </citation>
    <scope>NUCLEOTIDE SEQUENCE [LARGE SCALE GENOMIC DNA]</scope>
    <source>
        <strain evidence="8 9">VT</strain>
    </source>
</reference>
<feature type="domain" description="Major facilitator superfamily (MFS) profile" evidence="7">
    <location>
        <begin position="12"/>
        <end position="470"/>
    </location>
</feature>
<evidence type="ECO:0000256" key="5">
    <source>
        <dbReference type="ARBA" id="ARBA00023136"/>
    </source>
</evidence>
<evidence type="ECO:0000313" key="9">
    <source>
        <dbReference type="Proteomes" id="UP000050320"/>
    </source>
</evidence>
<keyword evidence="2" id="KW-0813">Transport</keyword>
<comment type="subcellular location">
    <subcellularLocation>
        <location evidence="1">Membrane</location>
        <topology evidence="1">Multi-pass membrane protein</topology>
    </subcellularLocation>
</comment>
<name>A0A0N8VLD1_9ARCH</name>
<dbReference type="Gene3D" id="1.20.1720.10">
    <property type="entry name" value="Multidrug resistance protein D"/>
    <property type="match status" value="1"/>
</dbReference>
<feature type="transmembrane region" description="Helical" evidence="6">
    <location>
        <begin position="198"/>
        <end position="216"/>
    </location>
</feature>
<feature type="transmembrane region" description="Helical" evidence="6">
    <location>
        <begin position="108"/>
        <end position="129"/>
    </location>
</feature>
<feature type="transmembrane region" description="Helical" evidence="6">
    <location>
        <begin position="265"/>
        <end position="288"/>
    </location>
</feature>
<proteinExistence type="predicted"/>
<evidence type="ECO:0000256" key="1">
    <source>
        <dbReference type="ARBA" id="ARBA00004141"/>
    </source>
</evidence>
<feature type="transmembrane region" description="Helical" evidence="6">
    <location>
        <begin position="294"/>
        <end position="314"/>
    </location>
</feature>
<feature type="transmembrane region" description="Helical" evidence="6">
    <location>
        <begin position="222"/>
        <end position="244"/>
    </location>
</feature>
<evidence type="ECO:0000256" key="6">
    <source>
        <dbReference type="SAM" id="Phobius"/>
    </source>
</evidence>
<dbReference type="PROSITE" id="PS50850">
    <property type="entry name" value="MFS"/>
    <property type="match status" value="1"/>
</dbReference>
<dbReference type="PANTHER" id="PTHR42718:SF9">
    <property type="entry name" value="MAJOR FACILITATOR SUPERFAMILY MULTIDRUG TRANSPORTER MFSC"/>
    <property type="match status" value="1"/>
</dbReference>
<organism evidence="8 9">
    <name type="scientific">Acidiplasma aeolicum</name>
    <dbReference type="NCBI Taxonomy" id="507754"/>
    <lineage>
        <taxon>Archaea</taxon>
        <taxon>Methanobacteriati</taxon>
        <taxon>Thermoplasmatota</taxon>
        <taxon>Thermoplasmata</taxon>
        <taxon>Thermoplasmatales</taxon>
        <taxon>Ferroplasmaceae</taxon>
        <taxon>Acidiplasma</taxon>
    </lineage>
</organism>
<evidence type="ECO:0000256" key="2">
    <source>
        <dbReference type="ARBA" id="ARBA00022448"/>
    </source>
</evidence>
<dbReference type="Gene3D" id="1.20.1250.20">
    <property type="entry name" value="MFS general substrate transporter like domains"/>
    <property type="match status" value="1"/>
</dbReference>
<comment type="caution">
    <text evidence="8">The sequence shown here is derived from an EMBL/GenBank/DDBJ whole genome shotgun (WGS) entry which is preliminary data.</text>
</comment>
<evidence type="ECO:0000313" key="8">
    <source>
        <dbReference type="EMBL" id="KQB36188.1"/>
    </source>
</evidence>
<dbReference type="RefSeq" id="WP_055032318.1">
    <property type="nucleotide sequence ID" value="NZ_LKBG01000042.1"/>
</dbReference>
<feature type="transmembrane region" description="Helical" evidence="6">
    <location>
        <begin position="440"/>
        <end position="464"/>
    </location>
</feature>
<feature type="transmembrane region" description="Helical" evidence="6">
    <location>
        <begin position="12"/>
        <end position="33"/>
    </location>
</feature>
<feature type="transmembrane region" description="Helical" evidence="6">
    <location>
        <begin position="353"/>
        <end position="371"/>
    </location>
</feature>
<keyword evidence="9" id="KW-1185">Reference proteome</keyword>
<keyword evidence="4 6" id="KW-1133">Transmembrane helix</keyword>
<sequence length="478" mass="50977">MESNGEKIKTYVLISVFIGTLMSAVDTTIVLLALPTMTVDLKAPFLSTIWVILIYLLVLAAFTTQLGKIGDIYGRGRIYNIGFLIFILGSGMAGAAPNVTFLISSRVIQGFGAVLLQANSNAIIADYFTKGTRGRAFGITSMGWNIGGVLGIVLGGVITTFIGWRYIFYINVPIGIIGWLIAAKYIKDNKKISTKIDVPGVIILVSILSLISYGSVEIASVGVNTVNIILVLAGILLIAPFIAVEARSKNPLMQLKVFRIKKLSYSLMAATFQAIGFLAVLFILIMYLQGVRGFSPFYASLILVPGYLLSSVLAPRMGRLSDRIPPGILSGTGIAMMAVGIIIYLFLGVSSPIYIVIAGSLVTGFGGSMFWPSNTSAVMSNTPREFYGSISGLLRTLSSIGTLLSYVIAITVAAATVPRDVTFEVFLGIGRLNGGLSAKFITGLHSALIVSFIILVLGCIFSYITVLHGSNKTVEETA</sequence>
<dbReference type="InterPro" id="IPR011701">
    <property type="entry name" value="MFS"/>
</dbReference>
<accession>A0A0N8VLD1</accession>
<keyword evidence="5 6" id="KW-0472">Membrane</keyword>
<evidence type="ECO:0000259" key="7">
    <source>
        <dbReference type="PROSITE" id="PS50850"/>
    </source>
</evidence>
<keyword evidence="3 6" id="KW-0812">Transmembrane</keyword>
<evidence type="ECO:0000256" key="3">
    <source>
        <dbReference type="ARBA" id="ARBA00022692"/>
    </source>
</evidence>
<dbReference type="PANTHER" id="PTHR42718">
    <property type="entry name" value="MAJOR FACILITATOR SUPERFAMILY MULTIDRUG TRANSPORTER MFSC"/>
    <property type="match status" value="1"/>
</dbReference>
<dbReference type="InterPro" id="IPR036259">
    <property type="entry name" value="MFS_trans_sf"/>
</dbReference>
<gene>
    <name evidence="8" type="ORF">AOG54_07885</name>
</gene>
<dbReference type="CDD" id="cd17321">
    <property type="entry name" value="MFS_MMR_MDR_like"/>
    <property type="match status" value="1"/>
</dbReference>
<feature type="transmembrane region" description="Helical" evidence="6">
    <location>
        <begin position="45"/>
        <end position="66"/>
    </location>
</feature>
<feature type="transmembrane region" description="Helical" evidence="6">
    <location>
        <begin position="392"/>
        <end position="417"/>
    </location>
</feature>
<dbReference type="FunFam" id="1.20.1250.20:FF:000503">
    <property type="entry name" value="Drug resistance transporter, EmrB/QacA subfamily"/>
    <property type="match status" value="1"/>
</dbReference>
<dbReference type="SUPFAM" id="SSF103473">
    <property type="entry name" value="MFS general substrate transporter"/>
    <property type="match status" value="1"/>
</dbReference>
<dbReference type="Proteomes" id="UP000050320">
    <property type="component" value="Unassembled WGS sequence"/>
</dbReference>
<dbReference type="GO" id="GO:0016020">
    <property type="term" value="C:membrane"/>
    <property type="evidence" value="ECO:0007669"/>
    <property type="project" value="UniProtKB-SubCell"/>
</dbReference>
<dbReference type="OrthoDB" id="117970at2157"/>
<feature type="transmembrane region" description="Helical" evidence="6">
    <location>
        <begin position="78"/>
        <end position="96"/>
    </location>
</feature>
<evidence type="ECO:0000256" key="4">
    <source>
        <dbReference type="ARBA" id="ARBA00022989"/>
    </source>
</evidence>
<dbReference type="Pfam" id="PF07690">
    <property type="entry name" value="MFS_1"/>
    <property type="match status" value="1"/>
</dbReference>
<dbReference type="EMBL" id="LKBG01000042">
    <property type="protein sequence ID" value="KQB36188.1"/>
    <property type="molecule type" value="Genomic_DNA"/>
</dbReference>
<dbReference type="InterPro" id="IPR020846">
    <property type="entry name" value="MFS_dom"/>
</dbReference>
<dbReference type="GO" id="GO:0022857">
    <property type="term" value="F:transmembrane transporter activity"/>
    <property type="evidence" value="ECO:0007669"/>
    <property type="project" value="InterPro"/>
</dbReference>
<feature type="transmembrane region" description="Helical" evidence="6">
    <location>
        <begin position="168"/>
        <end position="186"/>
    </location>
</feature>
<feature type="transmembrane region" description="Helical" evidence="6">
    <location>
        <begin position="326"/>
        <end position="347"/>
    </location>
</feature>
<protein>
    <submittedName>
        <fullName evidence="8">MFS transporter</fullName>
    </submittedName>
</protein>
<feature type="transmembrane region" description="Helical" evidence="6">
    <location>
        <begin position="141"/>
        <end position="162"/>
    </location>
</feature>
<dbReference type="AlphaFoldDB" id="A0A0N8VLD1"/>